<dbReference type="EMBL" id="JAKKPZ010000002">
    <property type="protein sequence ID" value="KAI1726152.1"/>
    <property type="molecule type" value="Genomic_DNA"/>
</dbReference>
<gene>
    <name evidence="1" type="ORF">DdX_02849</name>
</gene>
<reference evidence="1" key="1">
    <citation type="submission" date="2022-01" db="EMBL/GenBank/DDBJ databases">
        <title>Genome Sequence Resource for Two Populations of Ditylenchus destructor, the Migratory Endoparasitic Phytonematode.</title>
        <authorList>
            <person name="Zhang H."/>
            <person name="Lin R."/>
            <person name="Xie B."/>
        </authorList>
    </citation>
    <scope>NUCLEOTIDE SEQUENCE</scope>
    <source>
        <strain evidence="1">BazhouSP</strain>
    </source>
</reference>
<dbReference type="AlphaFoldDB" id="A0AAD4RCJ3"/>
<keyword evidence="2" id="KW-1185">Reference proteome</keyword>
<proteinExistence type="predicted"/>
<evidence type="ECO:0000313" key="2">
    <source>
        <dbReference type="Proteomes" id="UP001201812"/>
    </source>
</evidence>
<name>A0AAD4RCJ3_9BILA</name>
<accession>A0AAD4RCJ3</accession>
<sequence>MSVLWRLRIDMRDETKRPRMPSIEVVTRPGEKVGKYQTQAQVDVILRSCSTFCYGILGIQLPEGIERRDITCRWDENKQSCVLEAKLGSANSGESDGGLVTGMEARFAGFTQNCFKSSGSLQTYTVMYDSNKSSFAAGTAKNALAAVLDDDPELEWEFNNLDVKSIALQFQYVPLEDEEEPPAKPREYGDQCWIHNPVVKLSHLDGEPFRDILYVPNPYAMSPFEENAQDK</sequence>
<organism evidence="1 2">
    <name type="scientific">Ditylenchus destructor</name>
    <dbReference type="NCBI Taxonomy" id="166010"/>
    <lineage>
        <taxon>Eukaryota</taxon>
        <taxon>Metazoa</taxon>
        <taxon>Ecdysozoa</taxon>
        <taxon>Nematoda</taxon>
        <taxon>Chromadorea</taxon>
        <taxon>Rhabditida</taxon>
        <taxon>Tylenchina</taxon>
        <taxon>Tylenchomorpha</taxon>
        <taxon>Sphaerularioidea</taxon>
        <taxon>Anguinidae</taxon>
        <taxon>Anguininae</taxon>
        <taxon>Ditylenchus</taxon>
    </lineage>
</organism>
<dbReference type="Proteomes" id="UP001201812">
    <property type="component" value="Unassembled WGS sequence"/>
</dbReference>
<evidence type="ECO:0000313" key="1">
    <source>
        <dbReference type="EMBL" id="KAI1726152.1"/>
    </source>
</evidence>
<comment type="caution">
    <text evidence="1">The sequence shown here is derived from an EMBL/GenBank/DDBJ whole genome shotgun (WGS) entry which is preliminary data.</text>
</comment>
<protein>
    <submittedName>
        <fullName evidence="1">Uncharacterized protein</fullName>
    </submittedName>
</protein>